<accession>A0A8K0K3R7</accession>
<organism evidence="1 2">
    <name type="scientific">Ladona fulva</name>
    <name type="common">Scarce chaser dragonfly</name>
    <name type="synonym">Libellula fulva</name>
    <dbReference type="NCBI Taxonomy" id="123851"/>
    <lineage>
        <taxon>Eukaryota</taxon>
        <taxon>Metazoa</taxon>
        <taxon>Ecdysozoa</taxon>
        <taxon>Arthropoda</taxon>
        <taxon>Hexapoda</taxon>
        <taxon>Insecta</taxon>
        <taxon>Pterygota</taxon>
        <taxon>Palaeoptera</taxon>
        <taxon>Odonata</taxon>
        <taxon>Epiprocta</taxon>
        <taxon>Anisoptera</taxon>
        <taxon>Libelluloidea</taxon>
        <taxon>Libellulidae</taxon>
        <taxon>Ladona</taxon>
    </lineage>
</organism>
<comment type="caution">
    <text evidence="1">The sequence shown here is derived from an EMBL/GenBank/DDBJ whole genome shotgun (WGS) entry which is preliminary data.</text>
</comment>
<dbReference type="GO" id="GO:0033192">
    <property type="term" value="F:calmodulin-dependent protein phosphatase activity"/>
    <property type="evidence" value="ECO:0007669"/>
    <property type="project" value="InterPro"/>
</dbReference>
<dbReference type="Proteomes" id="UP000792457">
    <property type="component" value="Unassembled WGS sequence"/>
</dbReference>
<dbReference type="GO" id="GO:0097720">
    <property type="term" value="P:calcineurin-mediated signaling"/>
    <property type="evidence" value="ECO:0007669"/>
    <property type="project" value="InterPro"/>
</dbReference>
<keyword evidence="2" id="KW-1185">Reference proteome</keyword>
<evidence type="ECO:0000313" key="2">
    <source>
        <dbReference type="Proteomes" id="UP000792457"/>
    </source>
</evidence>
<sequence>MNGHEWAFLTSRWNRTDVCPSVCLGVPFPPSHKLTCSEVLDSRTGKPRPDVLKQHFILEGRIDEQAALRIVNDGASLLRQEKTMIDIEAPVTGYFALIPREFSYGSLDELSEMRLIIAARRIPPEGQRPLGFIWQLPFGGRLSELLSARNDDGESHEERPPNSPEIKPYVRLPRFPSLARVGGAGKMPVSRRRVSWDLSDVLFGAWGSFLFIAGEISWMESGIFTKIQNVFGSVFLRCDTWDSTRYSMFDPLSEFEMCVEKGAEVRMSHRAAYGLAQRMGELLKYPKLKRQKTDEVDEI</sequence>
<name>A0A8K0K3R7_LADFU</name>
<reference evidence="1" key="2">
    <citation type="submission" date="2017-10" db="EMBL/GenBank/DDBJ databases">
        <title>Ladona fulva Genome sequencing and assembly.</title>
        <authorList>
            <person name="Murali S."/>
            <person name="Richards S."/>
            <person name="Bandaranaike D."/>
            <person name="Bellair M."/>
            <person name="Blankenburg K."/>
            <person name="Chao H."/>
            <person name="Dinh H."/>
            <person name="Doddapaneni H."/>
            <person name="Dugan-Rocha S."/>
            <person name="Elkadiri S."/>
            <person name="Gnanaolivu R."/>
            <person name="Hernandez B."/>
            <person name="Skinner E."/>
            <person name="Javaid M."/>
            <person name="Lee S."/>
            <person name="Li M."/>
            <person name="Ming W."/>
            <person name="Munidasa M."/>
            <person name="Muniz J."/>
            <person name="Nguyen L."/>
            <person name="Hughes D."/>
            <person name="Osuji N."/>
            <person name="Pu L.-L."/>
            <person name="Puazo M."/>
            <person name="Qu C."/>
            <person name="Quiroz J."/>
            <person name="Raj R."/>
            <person name="Weissenberger G."/>
            <person name="Xin Y."/>
            <person name="Zou X."/>
            <person name="Han Y."/>
            <person name="Worley K."/>
            <person name="Muzny D."/>
            <person name="Gibbs R."/>
        </authorList>
    </citation>
    <scope>NUCLEOTIDE SEQUENCE</scope>
    <source>
        <strain evidence="1">Sampled in the wild</strain>
    </source>
</reference>
<dbReference type="InterPro" id="IPR029052">
    <property type="entry name" value="Metallo-depent_PP-like"/>
</dbReference>
<reference evidence="1" key="1">
    <citation type="submission" date="2013-04" db="EMBL/GenBank/DDBJ databases">
        <authorList>
            <person name="Qu J."/>
            <person name="Murali S.C."/>
            <person name="Bandaranaike D."/>
            <person name="Bellair M."/>
            <person name="Blankenburg K."/>
            <person name="Chao H."/>
            <person name="Dinh H."/>
            <person name="Doddapaneni H."/>
            <person name="Downs B."/>
            <person name="Dugan-Rocha S."/>
            <person name="Elkadiri S."/>
            <person name="Gnanaolivu R.D."/>
            <person name="Hernandez B."/>
            <person name="Javaid M."/>
            <person name="Jayaseelan J.C."/>
            <person name="Lee S."/>
            <person name="Li M."/>
            <person name="Ming W."/>
            <person name="Munidasa M."/>
            <person name="Muniz J."/>
            <person name="Nguyen L."/>
            <person name="Ongeri F."/>
            <person name="Osuji N."/>
            <person name="Pu L.-L."/>
            <person name="Puazo M."/>
            <person name="Qu C."/>
            <person name="Quiroz J."/>
            <person name="Raj R."/>
            <person name="Weissenberger G."/>
            <person name="Xin Y."/>
            <person name="Zou X."/>
            <person name="Han Y."/>
            <person name="Richards S."/>
            <person name="Worley K."/>
            <person name="Muzny D."/>
            <person name="Gibbs R."/>
        </authorList>
    </citation>
    <scope>NUCLEOTIDE SEQUENCE</scope>
    <source>
        <strain evidence="1">Sampled in the wild</strain>
    </source>
</reference>
<gene>
    <name evidence="1" type="ORF">J437_LFUL004449</name>
</gene>
<protein>
    <submittedName>
        <fullName evidence="1">Uncharacterized protein</fullName>
    </submittedName>
</protein>
<dbReference type="OrthoDB" id="5593063at2759"/>
<dbReference type="PANTHER" id="PTHR45673">
    <property type="entry name" value="SERINE/THREONINE-PROTEIN PHOSPHATASE 2B CATALYTIC SUBUNIT 1-RELATED"/>
    <property type="match status" value="1"/>
</dbReference>
<dbReference type="AlphaFoldDB" id="A0A8K0K3R7"/>
<dbReference type="InterPro" id="IPR043360">
    <property type="entry name" value="PP2B"/>
</dbReference>
<dbReference type="Gene3D" id="3.60.21.10">
    <property type="match status" value="1"/>
</dbReference>
<dbReference type="EMBL" id="KZ308238">
    <property type="protein sequence ID" value="KAG8225448.1"/>
    <property type="molecule type" value="Genomic_DNA"/>
</dbReference>
<evidence type="ECO:0000313" key="1">
    <source>
        <dbReference type="EMBL" id="KAG8225448.1"/>
    </source>
</evidence>
<proteinExistence type="predicted"/>